<dbReference type="EMBL" id="CAJJDP010000036">
    <property type="protein sequence ID" value="CAD8159220.1"/>
    <property type="molecule type" value="Genomic_DNA"/>
</dbReference>
<accession>A0A8S1U397</accession>
<dbReference type="Proteomes" id="UP000683925">
    <property type="component" value="Unassembled WGS sequence"/>
</dbReference>
<name>A0A8S1U397_PAROT</name>
<dbReference type="AlphaFoldDB" id="A0A8S1U397"/>
<dbReference type="OMA" id="CHQILEF"/>
<keyword evidence="2" id="KW-1185">Reference proteome</keyword>
<organism evidence="1 2">
    <name type="scientific">Paramecium octaurelia</name>
    <dbReference type="NCBI Taxonomy" id="43137"/>
    <lineage>
        <taxon>Eukaryota</taxon>
        <taxon>Sar</taxon>
        <taxon>Alveolata</taxon>
        <taxon>Ciliophora</taxon>
        <taxon>Intramacronucleata</taxon>
        <taxon>Oligohymenophorea</taxon>
        <taxon>Peniculida</taxon>
        <taxon>Parameciidae</taxon>
        <taxon>Paramecium</taxon>
    </lineage>
</organism>
<evidence type="ECO:0000313" key="1">
    <source>
        <dbReference type="EMBL" id="CAD8159220.1"/>
    </source>
</evidence>
<dbReference type="OrthoDB" id="285584at2759"/>
<proteinExistence type="predicted"/>
<evidence type="ECO:0000313" key="2">
    <source>
        <dbReference type="Proteomes" id="UP000683925"/>
    </source>
</evidence>
<gene>
    <name evidence="1" type="ORF">POCTA_138.1.T0360270</name>
</gene>
<protein>
    <submittedName>
        <fullName evidence="1">Uncharacterized protein</fullName>
    </submittedName>
</protein>
<reference evidence="1" key="1">
    <citation type="submission" date="2021-01" db="EMBL/GenBank/DDBJ databases">
        <authorList>
            <consortium name="Genoscope - CEA"/>
            <person name="William W."/>
        </authorList>
    </citation>
    <scope>NUCLEOTIDE SEQUENCE</scope>
</reference>
<sequence length="81" mass="9501">MQKQRQIPLTYLQSDGDTYPVPESIEADIGSLLTSPQTTIQSERKKSFQSPFRLKRSHQILEYTEQLYVWNSYLSRKFVSS</sequence>
<comment type="caution">
    <text evidence="1">The sequence shown here is derived from an EMBL/GenBank/DDBJ whole genome shotgun (WGS) entry which is preliminary data.</text>
</comment>